<evidence type="ECO:0000313" key="10">
    <source>
        <dbReference type="Proteomes" id="UP000183107"/>
    </source>
</evidence>
<name>A0A1I5F8D2_9PROT</name>
<dbReference type="PANTHER" id="PTHR11986:SF121">
    <property type="entry name" value="BLR3010 PROTEIN"/>
    <property type="match status" value="1"/>
</dbReference>
<evidence type="ECO:0000256" key="4">
    <source>
        <dbReference type="ARBA" id="ARBA00014798"/>
    </source>
</evidence>
<dbReference type="PANTHER" id="PTHR11986">
    <property type="entry name" value="AMINOTRANSFERASE CLASS III"/>
    <property type="match status" value="1"/>
</dbReference>
<dbReference type="GO" id="GO:0030170">
    <property type="term" value="F:pyridoxal phosphate binding"/>
    <property type="evidence" value="ECO:0007669"/>
    <property type="project" value="InterPro"/>
</dbReference>
<keyword evidence="6 8" id="KW-0663">Pyridoxal phosphate</keyword>
<dbReference type="FunFam" id="3.40.640.10:FF:000004">
    <property type="entry name" value="Acetylornithine aminotransferase"/>
    <property type="match status" value="1"/>
</dbReference>
<dbReference type="eggNOG" id="COG4992">
    <property type="taxonomic scope" value="Bacteria"/>
</dbReference>
<dbReference type="OrthoDB" id="3398487at2"/>
<proteinExistence type="inferred from homology"/>
<accession>A0A1I5F8D2</accession>
<keyword evidence="5" id="KW-0808">Transferase</keyword>
<comment type="catalytic activity">
    <reaction evidence="7">
        <text>L-2,4-diaminobutanoate + 2-oxoglutarate = L-aspartate 4-semialdehyde + L-glutamate</text>
        <dbReference type="Rhea" id="RHEA:11160"/>
        <dbReference type="ChEBI" id="CHEBI:16810"/>
        <dbReference type="ChEBI" id="CHEBI:29985"/>
        <dbReference type="ChEBI" id="CHEBI:58761"/>
        <dbReference type="ChEBI" id="CHEBI:537519"/>
        <dbReference type="EC" id="2.6.1.76"/>
    </reaction>
</comment>
<evidence type="ECO:0000256" key="8">
    <source>
        <dbReference type="RuleBase" id="RU003560"/>
    </source>
</evidence>
<dbReference type="Gene3D" id="3.40.640.10">
    <property type="entry name" value="Type I PLP-dependent aspartate aminotransferase-like (Major domain)"/>
    <property type="match status" value="1"/>
</dbReference>
<dbReference type="PROSITE" id="PS00600">
    <property type="entry name" value="AA_TRANSFER_CLASS_3"/>
    <property type="match status" value="1"/>
</dbReference>
<protein>
    <recommendedName>
        <fullName evidence="4">Diaminobutyrate--2-oxoglutarate transaminase</fullName>
        <ecNumber evidence="3">2.6.1.76</ecNumber>
    </recommendedName>
</protein>
<sequence length="470" mass="51791">MPIDINAIIAETRGKNFELYENHVNPVFVKVLRTLGFNRTWVKGEGPYLWDEAGTRYLDFLTNWGVFNFGRRHPAIRQALQQVLDSDFPGWVGFDAPPLAAALAHELVKRMSPGLDTVYFSNSGTEAIEAAIKFARGYTGRPCTAHLAKAFHGLTMGALSLNGEASFRRGFEPMLPGSSEVKLGDLAGLEARLVQGDVAAFVFEPIQGKGVNIASSEYLLGAQHLCRKYGTLMICDEVQSGMGRTGRFLASQWIEDLQPDIICLSKALSGGYIPVGATITRRAIYDSVYDSMHRAIVHASTFGMGNMAMAAGLASLSVLDDEKLMERAMELGARFRNGIEAMVPRFEFLKGVRQRGLMIAIEFGQPESMSLRAAWAMVNKMDENLFAQAIVLPLLDDHHILTQVAGHAMPIVKILPPLNITESDVDWFLDALEDVMIKLHKFPGPAWEVLKKLGNHALTAKRREVRAASS</sequence>
<evidence type="ECO:0000256" key="2">
    <source>
        <dbReference type="ARBA" id="ARBA00004946"/>
    </source>
</evidence>
<dbReference type="InterPro" id="IPR005814">
    <property type="entry name" value="Aminotrans_3"/>
</dbReference>
<gene>
    <name evidence="9" type="ORF">SAMN05216386_2912</name>
</gene>
<dbReference type="AlphaFoldDB" id="A0A1I5F8D2"/>
<organism evidence="9 10">
    <name type="scientific">Nitrosospira briensis</name>
    <dbReference type="NCBI Taxonomy" id="35799"/>
    <lineage>
        <taxon>Bacteria</taxon>
        <taxon>Pseudomonadati</taxon>
        <taxon>Pseudomonadota</taxon>
        <taxon>Betaproteobacteria</taxon>
        <taxon>Nitrosomonadales</taxon>
        <taxon>Nitrosomonadaceae</taxon>
        <taxon>Nitrosospira</taxon>
    </lineage>
</organism>
<comment type="similarity">
    <text evidence="8">Belongs to the class-III pyridoxal-phosphate-dependent aminotransferase family.</text>
</comment>
<dbReference type="Gene3D" id="3.90.1150.10">
    <property type="entry name" value="Aspartate Aminotransferase, domain 1"/>
    <property type="match status" value="1"/>
</dbReference>
<dbReference type="GO" id="GO:0042802">
    <property type="term" value="F:identical protein binding"/>
    <property type="evidence" value="ECO:0007669"/>
    <property type="project" value="TreeGrafter"/>
</dbReference>
<dbReference type="InterPro" id="IPR049704">
    <property type="entry name" value="Aminotrans_3_PPA_site"/>
</dbReference>
<dbReference type="STRING" id="1266925.GCA_000619905_00900"/>
<keyword evidence="5" id="KW-0032">Aminotransferase</keyword>
<dbReference type="Pfam" id="PF00202">
    <property type="entry name" value="Aminotran_3"/>
    <property type="match status" value="1"/>
</dbReference>
<dbReference type="EC" id="2.6.1.76" evidence="3"/>
<evidence type="ECO:0000256" key="3">
    <source>
        <dbReference type="ARBA" id="ARBA00013155"/>
    </source>
</evidence>
<evidence type="ECO:0000256" key="5">
    <source>
        <dbReference type="ARBA" id="ARBA00022576"/>
    </source>
</evidence>
<comment type="pathway">
    <text evidence="2">Amine and polyamine biosynthesis; ectoine biosynthesis; L-ectoine from L-aspartate 4-semialdehyde: step 1/3.</text>
</comment>
<dbReference type="InterPro" id="IPR050103">
    <property type="entry name" value="Class-III_PLP-dep_AT"/>
</dbReference>
<dbReference type="RefSeq" id="WP_074798660.1">
    <property type="nucleotide sequence ID" value="NZ_FOVJ01000011.1"/>
</dbReference>
<evidence type="ECO:0000313" key="9">
    <source>
        <dbReference type="EMBL" id="SFO19899.1"/>
    </source>
</evidence>
<dbReference type="InterPro" id="IPR015421">
    <property type="entry name" value="PyrdxlP-dep_Trfase_major"/>
</dbReference>
<dbReference type="InterPro" id="IPR015424">
    <property type="entry name" value="PyrdxlP-dep_Trfase"/>
</dbReference>
<dbReference type="InterPro" id="IPR015422">
    <property type="entry name" value="PyrdxlP-dep_Trfase_small"/>
</dbReference>
<evidence type="ECO:0000256" key="6">
    <source>
        <dbReference type="ARBA" id="ARBA00022898"/>
    </source>
</evidence>
<dbReference type="GO" id="GO:0045303">
    <property type="term" value="F:diaminobutyrate-2-oxoglutarate transaminase activity"/>
    <property type="evidence" value="ECO:0007669"/>
    <property type="project" value="UniProtKB-EC"/>
</dbReference>
<comment type="cofactor">
    <cofactor evidence="1">
        <name>pyridoxal 5'-phosphate</name>
        <dbReference type="ChEBI" id="CHEBI:597326"/>
    </cofactor>
</comment>
<evidence type="ECO:0000256" key="7">
    <source>
        <dbReference type="ARBA" id="ARBA00049111"/>
    </source>
</evidence>
<evidence type="ECO:0000256" key="1">
    <source>
        <dbReference type="ARBA" id="ARBA00001933"/>
    </source>
</evidence>
<reference evidence="10" key="1">
    <citation type="submission" date="2016-10" db="EMBL/GenBank/DDBJ databases">
        <authorList>
            <person name="Varghese N."/>
        </authorList>
    </citation>
    <scope>NUCLEOTIDE SEQUENCE [LARGE SCALE GENOMIC DNA]</scope>
    <source>
        <strain evidence="10">Nsp8</strain>
    </source>
</reference>
<dbReference type="Proteomes" id="UP000183107">
    <property type="component" value="Unassembled WGS sequence"/>
</dbReference>
<keyword evidence="10" id="KW-1185">Reference proteome</keyword>
<dbReference type="SUPFAM" id="SSF53383">
    <property type="entry name" value="PLP-dependent transferases"/>
    <property type="match status" value="1"/>
</dbReference>
<dbReference type="EMBL" id="FOVJ01000011">
    <property type="protein sequence ID" value="SFO19899.1"/>
    <property type="molecule type" value="Genomic_DNA"/>
</dbReference>
<dbReference type="CDD" id="cd00610">
    <property type="entry name" value="OAT_like"/>
    <property type="match status" value="1"/>
</dbReference>